<protein>
    <recommendedName>
        <fullName evidence="1">peptidylprolyl isomerase</fullName>
        <ecNumber evidence="1">5.2.1.8</ecNumber>
    </recommendedName>
</protein>
<organism evidence="5 6">
    <name type="scientific">Gemmatimonas aurantiaca</name>
    <dbReference type="NCBI Taxonomy" id="173480"/>
    <lineage>
        <taxon>Bacteria</taxon>
        <taxon>Pseudomonadati</taxon>
        <taxon>Gemmatimonadota</taxon>
        <taxon>Gemmatimonadia</taxon>
        <taxon>Gemmatimonadales</taxon>
        <taxon>Gemmatimonadaceae</taxon>
        <taxon>Gemmatimonas</taxon>
    </lineage>
</organism>
<dbReference type="Proteomes" id="UP000264071">
    <property type="component" value="Unassembled WGS sequence"/>
</dbReference>
<evidence type="ECO:0000256" key="1">
    <source>
        <dbReference type="ARBA" id="ARBA00013194"/>
    </source>
</evidence>
<comment type="caution">
    <text evidence="5">The sequence shown here is derived from an EMBL/GenBank/DDBJ whole genome shotgun (WGS) entry which is preliminary data.</text>
</comment>
<dbReference type="InterPro" id="IPR002130">
    <property type="entry name" value="Cyclophilin-type_PPIase_dom"/>
</dbReference>
<keyword evidence="3 5" id="KW-0413">Isomerase</keyword>
<evidence type="ECO:0000256" key="3">
    <source>
        <dbReference type="ARBA" id="ARBA00023235"/>
    </source>
</evidence>
<dbReference type="EMBL" id="DPIY01000012">
    <property type="protein sequence ID" value="HCT58835.1"/>
    <property type="molecule type" value="Genomic_DNA"/>
</dbReference>
<dbReference type="SUPFAM" id="SSF50891">
    <property type="entry name" value="Cyclophilin-like"/>
    <property type="match status" value="1"/>
</dbReference>
<feature type="domain" description="PPIase cyclophilin-type" evidence="4">
    <location>
        <begin position="168"/>
        <end position="291"/>
    </location>
</feature>
<dbReference type="Pfam" id="PF00160">
    <property type="entry name" value="Pro_isomerase"/>
    <property type="match status" value="1"/>
</dbReference>
<dbReference type="InterPro" id="IPR029000">
    <property type="entry name" value="Cyclophilin-like_dom_sf"/>
</dbReference>
<dbReference type="AlphaFoldDB" id="A0A3D4VCL1"/>
<dbReference type="EC" id="5.2.1.8" evidence="1"/>
<name>A0A3D4VCL1_9BACT</name>
<dbReference type="Gene3D" id="2.40.100.10">
    <property type="entry name" value="Cyclophilin-like"/>
    <property type="match status" value="1"/>
</dbReference>
<dbReference type="PANTHER" id="PTHR43246">
    <property type="entry name" value="PEPTIDYL-PROLYL CIS-TRANS ISOMERASE CYP38, CHLOROPLASTIC"/>
    <property type="match status" value="1"/>
</dbReference>
<dbReference type="GO" id="GO:0003755">
    <property type="term" value="F:peptidyl-prolyl cis-trans isomerase activity"/>
    <property type="evidence" value="ECO:0007669"/>
    <property type="project" value="UniProtKB-KW"/>
</dbReference>
<reference evidence="5 6" key="1">
    <citation type="journal article" date="2018" name="Nat. Biotechnol.">
        <title>A standardized bacterial taxonomy based on genome phylogeny substantially revises the tree of life.</title>
        <authorList>
            <person name="Parks D.H."/>
            <person name="Chuvochina M."/>
            <person name="Waite D.W."/>
            <person name="Rinke C."/>
            <person name="Skarshewski A."/>
            <person name="Chaumeil P.A."/>
            <person name="Hugenholtz P."/>
        </authorList>
    </citation>
    <scope>NUCLEOTIDE SEQUENCE [LARGE SCALE GENOMIC DNA]</scope>
    <source>
        <strain evidence="5">UBA8844</strain>
    </source>
</reference>
<sequence length="331" mass="35776">MSVCVRPTAGAPQKGDVLACCGADVPGFALAEPAPDAQAAMVAPHTRRHTVRGTNERARMWAWPGGDESGRAQYALRDVGAHTMDMPISRLAASRRTTPRRLAPALLLMITGLAASGLSACGGDGSARTERAAPADTATKVVRQVPGPAATPMRSPDTFQVRFETSKGPFVVSVERKLAPHGADRFYELVTIGFFDEVRFYRIVPGFVAQFGKHGTVSVNDAWVNANIPDDPMRISNEKGTVAFAANGPNSRSTELFISTGDNTRKLDYQKLFAPIGRVTEGMDVVERLNAEYGEEPNFARIARQGNAYLAKWFPALDYIKLATIVERSNP</sequence>
<evidence type="ECO:0000313" key="6">
    <source>
        <dbReference type="Proteomes" id="UP000264071"/>
    </source>
</evidence>
<evidence type="ECO:0000313" key="5">
    <source>
        <dbReference type="EMBL" id="HCT58835.1"/>
    </source>
</evidence>
<dbReference type="PROSITE" id="PS50072">
    <property type="entry name" value="CSA_PPIASE_2"/>
    <property type="match status" value="1"/>
</dbReference>
<keyword evidence="2" id="KW-0697">Rotamase</keyword>
<evidence type="ECO:0000259" key="4">
    <source>
        <dbReference type="PROSITE" id="PS50072"/>
    </source>
</evidence>
<evidence type="ECO:0000256" key="2">
    <source>
        <dbReference type="ARBA" id="ARBA00023110"/>
    </source>
</evidence>
<gene>
    <name evidence="5" type="ORF">DGD08_16670</name>
</gene>
<accession>A0A3D4VCL1</accession>
<dbReference type="InterPro" id="IPR044665">
    <property type="entry name" value="E_coli_cyclophilin_A-like"/>
</dbReference>
<proteinExistence type="predicted"/>